<sequence>MKHIYILLFAMVLMACGNSEKQEEVILESEEHHDEITITKAQFEGEKMAFGGLEEVDFYDTVKVNGMIDVPPHNKSSVTTFVGGYITKTPLLIGDKVKKGQLLVTLENTEFVELQQQYLEVSEQINYLKSEFNRQKTLFDEQITSEKNYLKAESNYKSNLAHYNGLRKKLQMININPASVEQGRISSTINVYASIDGYVAKVNVSNGTYVSPSDVILEIVDTDHIHLELSVFEKDIMKIKKDQKILFKIPEASEETYEAEVHLVGTTIDEQTRRVKVHGHMNNDEENFIVGMFVEADVVIAATKGMGLPTEAVIEVGDDAYVLVLEEKNGDEFHLEKIKLDLGKRTETNIEILNSEILKDKQIIIKGTSMLLNESEGGHSH</sequence>
<organism evidence="6 7">
    <name type="scientific">Psychroserpens luteus</name>
    <dbReference type="NCBI Taxonomy" id="1434066"/>
    <lineage>
        <taxon>Bacteria</taxon>
        <taxon>Pseudomonadati</taxon>
        <taxon>Bacteroidota</taxon>
        <taxon>Flavobacteriia</taxon>
        <taxon>Flavobacteriales</taxon>
        <taxon>Flavobacteriaceae</taxon>
        <taxon>Psychroserpens</taxon>
    </lineage>
</organism>
<protein>
    <submittedName>
        <fullName evidence="6">Efflux RND transporter periplasmic adaptor subunit</fullName>
    </submittedName>
</protein>
<dbReference type="Pfam" id="PF25973">
    <property type="entry name" value="BSH_CzcB"/>
    <property type="match status" value="1"/>
</dbReference>
<dbReference type="InterPro" id="IPR051909">
    <property type="entry name" value="MFP_Cation_Efflux"/>
</dbReference>
<dbReference type="InterPro" id="IPR058647">
    <property type="entry name" value="BSH_CzcB-like"/>
</dbReference>
<dbReference type="InterPro" id="IPR006143">
    <property type="entry name" value="RND_pump_MFP"/>
</dbReference>
<keyword evidence="7" id="KW-1185">Reference proteome</keyword>
<dbReference type="Pfam" id="PF25954">
    <property type="entry name" value="Beta-barrel_RND_2"/>
    <property type="match status" value="1"/>
</dbReference>
<dbReference type="RefSeq" id="WP_194506423.1">
    <property type="nucleotide sequence ID" value="NZ_JADILU010000001.1"/>
</dbReference>
<dbReference type="PANTHER" id="PTHR30097:SF4">
    <property type="entry name" value="SLR6042 PROTEIN"/>
    <property type="match status" value="1"/>
</dbReference>
<dbReference type="InterPro" id="IPR058792">
    <property type="entry name" value="Beta-barrel_RND_2"/>
</dbReference>
<dbReference type="SUPFAM" id="SSF111369">
    <property type="entry name" value="HlyD-like secretion proteins"/>
    <property type="match status" value="1"/>
</dbReference>
<dbReference type="EMBL" id="JBHUOS010000010">
    <property type="protein sequence ID" value="MFD2916714.1"/>
    <property type="molecule type" value="Genomic_DNA"/>
</dbReference>
<evidence type="ECO:0000259" key="4">
    <source>
        <dbReference type="Pfam" id="PF25954"/>
    </source>
</evidence>
<dbReference type="PANTHER" id="PTHR30097">
    <property type="entry name" value="CATION EFFLUX SYSTEM PROTEIN CUSB"/>
    <property type="match status" value="1"/>
</dbReference>
<dbReference type="Proteomes" id="UP001597548">
    <property type="component" value="Unassembled WGS sequence"/>
</dbReference>
<accession>A0ABW5ZUK0</accession>
<evidence type="ECO:0000256" key="2">
    <source>
        <dbReference type="ARBA" id="ARBA00022448"/>
    </source>
</evidence>
<gene>
    <name evidence="6" type="ORF">ACFS29_13750</name>
</gene>
<feature type="domain" description="CzcB-like barrel-sandwich hybrid" evidence="5">
    <location>
        <begin position="77"/>
        <end position="221"/>
    </location>
</feature>
<dbReference type="Pfam" id="PF25893">
    <property type="entry name" value="HH_CzcB"/>
    <property type="match status" value="1"/>
</dbReference>
<evidence type="ECO:0000259" key="3">
    <source>
        <dbReference type="Pfam" id="PF25893"/>
    </source>
</evidence>
<reference evidence="7" key="1">
    <citation type="journal article" date="2019" name="Int. J. Syst. Evol. Microbiol.">
        <title>The Global Catalogue of Microorganisms (GCM) 10K type strain sequencing project: providing services to taxonomists for standard genome sequencing and annotation.</title>
        <authorList>
            <consortium name="The Broad Institute Genomics Platform"/>
            <consortium name="The Broad Institute Genome Sequencing Center for Infectious Disease"/>
            <person name="Wu L."/>
            <person name="Ma J."/>
        </authorList>
    </citation>
    <scope>NUCLEOTIDE SEQUENCE [LARGE SCALE GENOMIC DNA]</scope>
    <source>
        <strain evidence="7">KCTC 32514</strain>
    </source>
</reference>
<evidence type="ECO:0000313" key="6">
    <source>
        <dbReference type="EMBL" id="MFD2916714.1"/>
    </source>
</evidence>
<evidence type="ECO:0000256" key="1">
    <source>
        <dbReference type="ARBA" id="ARBA00009477"/>
    </source>
</evidence>
<comment type="caution">
    <text evidence="6">The sequence shown here is derived from an EMBL/GenBank/DDBJ whole genome shotgun (WGS) entry which is preliminary data.</text>
</comment>
<keyword evidence="2" id="KW-0813">Transport</keyword>
<dbReference type="Gene3D" id="2.40.50.100">
    <property type="match status" value="1"/>
</dbReference>
<proteinExistence type="inferred from homology"/>
<dbReference type="InterPro" id="IPR058648">
    <property type="entry name" value="HH_CzcB-like"/>
</dbReference>
<feature type="domain" description="CzcB-like alpha-helical hairpin" evidence="3">
    <location>
        <begin position="113"/>
        <end position="171"/>
    </location>
</feature>
<dbReference type="Gene3D" id="1.10.287.470">
    <property type="entry name" value="Helix hairpin bin"/>
    <property type="match status" value="1"/>
</dbReference>
<comment type="similarity">
    <text evidence="1">Belongs to the membrane fusion protein (MFP) (TC 8.A.1) family.</text>
</comment>
<dbReference type="NCBIfam" id="TIGR01730">
    <property type="entry name" value="RND_mfp"/>
    <property type="match status" value="1"/>
</dbReference>
<dbReference type="Gene3D" id="2.40.420.20">
    <property type="match status" value="1"/>
</dbReference>
<feature type="domain" description="CusB-like beta-barrel" evidence="4">
    <location>
        <begin position="227"/>
        <end position="297"/>
    </location>
</feature>
<evidence type="ECO:0000259" key="5">
    <source>
        <dbReference type="Pfam" id="PF25973"/>
    </source>
</evidence>
<dbReference type="PROSITE" id="PS51257">
    <property type="entry name" value="PROKAR_LIPOPROTEIN"/>
    <property type="match status" value="1"/>
</dbReference>
<evidence type="ECO:0000313" key="7">
    <source>
        <dbReference type="Proteomes" id="UP001597548"/>
    </source>
</evidence>
<dbReference type="Gene3D" id="2.40.30.170">
    <property type="match status" value="1"/>
</dbReference>
<name>A0ABW5ZUK0_9FLAO</name>